<dbReference type="GO" id="GO:0000155">
    <property type="term" value="F:phosphorelay sensor kinase activity"/>
    <property type="evidence" value="ECO:0007669"/>
    <property type="project" value="InterPro"/>
</dbReference>
<keyword evidence="2" id="KW-0808">Transferase</keyword>
<protein>
    <submittedName>
        <fullName evidence="2">Serine kinase of HPr protein (Carbohydrate metabolism regulator)</fullName>
    </submittedName>
</protein>
<dbReference type="Proteomes" id="UP000555448">
    <property type="component" value="Unassembled WGS sequence"/>
</dbReference>
<dbReference type="CDD" id="cd01918">
    <property type="entry name" value="HprK_C"/>
    <property type="match status" value="1"/>
</dbReference>
<dbReference type="SUPFAM" id="SSF53795">
    <property type="entry name" value="PEP carboxykinase-like"/>
    <property type="match status" value="1"/>
</dbReference>
<accession>A0A7W7KAP7</accession>
<evidence type="ECO:0000313" key="2">
    <source>
        <dbReference type="EMBL" id="MBB4859021.1"/>
    </source>
</evidence>
<dbReference type="InterPro" id="IPR027417">
    <property type="entry name" value="P-loop_NTPase"/>
</dbReference>
<dbReference type="RefSeq" id="WP_312857061.1">
    <property type="nucleotide sequence ID" value="NZ_JACHLR010000009.1"/>
</dbReference>
<dbReference type="GO" id="GO:0006109">
    <property type="term" value="P:regulation of carbohydrate metabolic process"/>
    <property type="evidence" value="ECO:0007669"/>
    <property type="project" value="InterPro"/>
</dbReference>
<dbReference type="EMBL" id="JACHLR010000009">
    <property type="protein sequence ID" value="MBB4859021.1"/>
    <property type="molecule type" value="Genomic_DNA"/>
</dbReference>
<evidence type="ECO:0000259" key="1">
    <source>
        <dbReference type="Pfam" id="PF07475"/>
    </source>
</evidence>
<dbReference type="Pfam" id="PF07475">
    <property type="entry name" value="Hpr_kinase_C"/>
    <property type="match status" value="1"/>
</dbReference>
<dbReference type="InterPro" id="IPR011104">
    <property type="entry name" value="Hpr_kin/Pase_C"/>
</dbReference>
<sequence>MIAHVATVVAIEGRGVMIEGAPGSGKSALALALIDRGAFLVGDDGVMLEATETAVIARPHPRTRGLLEIRNLGLVPVAVCEQVEVTLVIRLDPQAPRFVEAAHSVERIGVALPCIALWPDPSPPVLKVEQALRLYGRPMPVFWT</sequence>
<dbReference type="Gene3D" id="3.40.50.300">
    <property type="entry name" value="P-loop containing nucleotide triphosphate hydrolases"/>
    <property type="match status" value="1"/>
</dbReference>
<organism evidence="2 3">
    <name type="scientific">Novosphingobium chloroacetimidivorans</name>
    <dbReference type="NCBI Taxonomy" id="1428314"/>
    <lineage>
        <taxon>Bacteria</taxon>
        <taxon>Pseudomonadati</taxon>
        <taxon>Pseudomonadota</taxon>
        <taxon>Alphaproteobacteria</taxon>
        <taxon>Sphingomonadales</taxon>
        <taxon>Sphingomonadaceae</taxon>
        <taxon>Novosphingobium</taxon>
    </lineage>
</organism>
<reference evidence="2 3" key="1">
    <citation type="submission" date="2020-08" db="EMBL/GenBank/DDBJ databases">
        <title>Functional genomics of gut bacteria from endangered species of beetles.</title>
        <authorList>
            <person name="Carlos-Shanley C."/>
        </authorList>
    </citation>
    <scope>NUCLEOTIDE SEQUENCE [LARGE SCALE GENOMIC DNA]</scope>
    <source>
        <strain evidence="2 3">S00245</strain>
    </source>
</reference>
<dbReference type="AlphaFoldDB" id="A0A7W7KAP7"/>
<gene>
    <name evidence="2" type="ORF">HNO88_002347</name>
</gene>
<evidence type="ECO:0000313" key="3">
    <source>
        <dbReference type="Proteomes" id="UP000555448"/>
    </source>
</evidence>
<dbReference type="GO" id="GO:0005524">
    <property type="term" value="F:ATP binding"/>
    <property type="evidence" value="ECO:0007669"/>
    <property type="project" value="InterPro"/>
</dbReference>
<feature type="domain" description="HPr kinase/phosphorylase C-terminal" evidence="1">
    <location>
        <begin position="6"/>
        <end position="91"/>
    </location>
</feature>
<name>A0A7W7KAP7_9SPHN</name>
<keyword evidence="3" id="KW-1185">Reference proteome</keyword>
<keyword evidence="2" id="KW-0418">Kinase</keyword>
<proteinExistence type="predicted"/>
<comment type="caution">
    <text evidence="2">The sequence shown here is derived from an EMBL/GenBank/DDBJ whole genome shotgun (WGS) entry which is preliminary data.</text>
</comment>